<protein>
    <submittedName>
        <fullName evidence="4">Acetyltransferase, GNAT family</fullName>
    </submittedName>
</protein>
<keyword evidence="1 4" id="KW-0808">Transferase</keyword>
<dbReference type="EMBL" id="JGYQ01000002">
    <property type="protein sequence ID" value="KFI49294.1"/>
    <property type="molecule type" value="Genomic_DNA"/>
</dbReference>
<sequence>MTPRRDTIGRMSTPTPSFALLPIRTATVQDLDALDRLEQACFPPAEAASRASISSRLAVFPDHFWLLEAQHGPDGGTQLVSFVNGMVTDQPHLLDEMYDDAGMHDPRGAWQMIFGVDTHPDYRRHGYAGRVLRHAIETAREQGRRGVVLTCKDRLVQFYAAFGFQDEGMSTSTHGGVPWHEMRLTF</sequence>
<dbReference type="InterPro" id="IPR051635">
    <property type="entry name" value="SNAT-like"/>
</dbReference>
<gene>
    <name evidence="4" type="ORF">BBOU_0157</name>
</gene>
<dbReference type="GO" id="GO:0008080">
    <property type="term" value="F:N-acetyltransferase activity"/>
    <property type="evidence" value="ECO:0007669"/>
    <property type="project" value="UniProtKB-ARBA"/>
</dbReference>
<proteinExistence type="predicted"/>
<dbReference type="PROSITE" id="PS51186">
    <property type="entry name" value="GNAT"/>
    <property type="match status" value="1"/>
</dbReference>
<evidence type="ECO:0000313" key="5">
    <source>
        <dbReference type="Proteomes" id="UP000029093"/>
    </source>
</evidence>
<comment type="caution">
    <text evidence="4">The sequence shown here is derived from an EMBL/GenBank/DDBJ whole genome shotgun (WGS) entry which is preliminary data.</text>
</comment>
<dbReference type="Proteomes" id="UP000029093">
    <property type="component" value="Unassembled WGS sequence"/>
</dbReference>
<keyword evidence="2" id="KW-0012">Acyltransferase</keyword>
<evidence type="ECO:0000256" key="2">
    <source>
        <dbReference type="ARBA" id="ARBA00023315"/>
    </source>
</evidence>
<keyword evidence="5" id="KW-1185">Reference proteome</keyword>
<dbReference type="CDD" id="cd04301">
    <property type="entry name" value="NAT_SF"/>
    <property type="match status" value="1"/>
</dbReference>
<evidence type="ECO:0000259" key="3">
    <source>
        <dbReference type="PROSITE" id="PS51186"/>
    </source>
</evidence>
<organism evidence="4 5">
    <name type="scientific">Bifidobacterium boum</name>
    <dbReference type="NCBI Taxonomy" id="78343"/>
    <lineage>
        <taxon>Bacteria</taxon>
        <taxon>Bacillati</taxon>
        <taxon>Actinomycetota</taxon>
        <taxon>Actinomycetes</taxon>
        <taxon>Bifidobacteriales</taxon>
        <taxon>Bifidobacteriaceae</taxon>
        <taxon>Bifidobacterium</taxon>
    </lineage>
</organism>
<reference evidence="4 5" key="1">
    <citation type="submission" date="2014-03" db="EMBL/GenBank/DDBJ databases">
        <title>Genomics of Bifidobacteria.</title>
        <authorList>
            <person name="Ventura M."/>
            <person name="Milani C."/>
            <person name="Lugli G.A."/>
        </authorList>
    </citation>
    <scope>NUCLEOTIDE SEQUENCE [LARGE SCALE GENOMIC DNA]</scope>
    <source>
        <strain evidence="4 5">LMG 10736</strain>
    </source>
</reference>
<dbReference type="Gene3D" id="3.40.630.30">
    <property type="match status" value="1"/>
</dbReference>
<dbReference type="InterPro" id="IPR000182">
    <property type="entry name" value="GNAT_dom"/>
</dbReference>
<feature type="domain" description="N-acetyltransferase" evidence="3">
    <location>
        <begin position="21"/>
        <end position="186"/>
    </location>
</feature>
<dbReference type="PANTHER" id="PTHR10908:SF0">
    <property type="entry name" value="SEROTONIN N-ACETYLTRANSFERASE"/>
    <property type="match status" value="1"/>
</dbReference>
<dbReference type="Pfam" id="PF00583">
    <property type="entry name" value="Acetyltransf_1"/>
    <property type="match status" value="1"/>
</dbReference>
<dbReference type="SUPFAM" id="SSF55729">
    <property type="entry name" value="Acyl-CoA N-acyltransferases (Nat)"/>
    <property type="match status" value="1"/>
</dbReference>
<dbReference type="PANTHER" id="PTHR10908">
    <property type="entry name" value="SEROTONIN N-ACETYLTRANSFERASE"/>
    <property type="match status" value="1"/>
</dbReference>
<evidence type="ECO:0000313" key="4">
    <source>
        <dbReference type="EMBL" id="KFI49294.1"/>
    </source>
</evidence>
<accession>A0A086ZRZ4</accession>
<dbReference type="InterPro" id="IPR016181">
    <property type="entry name" value="Acyl_CoA_acyltransferase"/>
</dbReference>
<dbReference type="AlphaFoldDB" id="A0A086ZRZ4"/>
<evidence type="ECO:0000256" key="1">
    <source>
        <dbReference type="ARBA" id="ARBA00022679"/>
    </source>
</evidence>
<name>A0A086ZRZ4_9BIFI</name>